<evidence type="ECO:0000256" key="6">
    <source>
        <dbReference type="SAM" id="MobiDB-lite"/>
    </source>
</evidence>
<feature type="transmembrane region" description="Helical" evidence="7">
    <location>
        <begin position="437"/>
        <end position="457"/>
    </location>
</feature>
<keyword evidence="9" id="KW-1185">Reference proteome</keyword>
<dbReference type="Proteomes" id="UP001501358">
    <property type="component" value="Unassembled WGS sequence"/>
</dbReference>
<evidence type="ECO:0000256" key="1">
    <source>
        <dbReference type="ARBA" id="ARBA00003408"/>
    </source>
</evidence>
<feature type="region of interest" description="Disordered" evidence="6">
    <location>
        <begin position="1"/>
        <end position="34"/>
    </location>
</feature>
<feature type="transmembrane region" description="Helical" evidence="7">
    <location>
        <begin position="218"/>
        <end position="238"/>
    </location>
</feature>
<evidence type="ECO:0000313" key="8">
    <source>
        <dbReference type="EMBL" id="GAA2482491.1"/>
    </source>
</evidence>
<feature type="transmembrane region" description="Helical" evidence="7">
    <location>
        <begin position="44"/>
        <end position="65"/>
    </location>
</feature>
<gene>
    <name evidence="8" type="ORF">GCM10010406_18480</name>
</gene>
<feature type="transmembrane region" description="Helical" evidence="7">
    <location>
        <begin position="118"/>
        <end position="138"/>
    </location>
</feature>
<feature type="transmembrane region" description="Helical" evidence="7">
    <location>
        <begin position="339"/>
        <end position="360"/>
    </location>
</feature>
<organism evidence="8 9">
    <name type="scientific">Streptomyces thermolineatus</name>
    <dbReference type="NCBI Taxonomy" id="44033"/>
    <lineage>
        <taxon>Bacteria</taxon>
        <taxon>Bacillati</taxon>
        <taxon>Actinomycetota</taxon>
        <taxon>Actinomycetes</taxon>
        <taxon>Kitasatosporales</taxon>
        <taxon>Streptomycetaceae</taxon>
        <taxon>Streptomyces</taxon>
    </lineage>
</organism>
<keyword evidence="7" id="KW-0812">Transmembrane</keyword>
<keyword evidence="4" id="KW-0813">Transport</keyword>
<evidence type="ECO:0000256" key="3">
    <source>
        <dbReference type="ARBA" id="ARBA00020268"/>
    </source>
</evidence>
<dbReference type="Pfam" id="PF01554">
    <property type="entry name" value="MatE"/>
    <property type="match status" value="1"/>
</dbReference>
<evidence type="ECO:0000256" key="7">
    <source>
        <dbReference type="SAM" id="Phobius"/>
    </source>
</evidence>
<feature type="transmembrane region" description="Helical" evidence="7">
    <location>
        <begin position="259"/>
        <end position="287"/>
    </location>
</feature>
<evidence type="ECO:0000313" key="9">
    <source>
        <dbReference type="Proteomes" id="UP001501358"/>
    </source>
</evidence>
<keyword evidence="7" id="KW-0472">Membrane</keyword>
<name>A0ABN3LGE4_9ACTN</name>
<feature type="transmembrane region" description="Helical" evidence="7">
    <location>
        <begin position="71"/>
        <end position="97"/>
    </location>
</feature>
<dbReference type="InterPro" id="IPR050222">
    <property type="entry name" value="MATE_MdtK"/>
</dbReference>
<sequence length="473" mass="46100">MTRNDGHGRTGRVAGMTDTAGKRGTAGRAEPGARGPVARIASPALPLYLTMIVSSAGALVGTAVLGRHATVSLAAFTVTTAVHTPAVAAVAGALRGVMPFVAAEREDPDALLPMVRDGMWLGVATGLLGAAAVGAVPLIGRASGVPEETLAELGALPALLACGVLVSAVGNSATSTLVGLGRSKPVMHAGTAGTVTAVALSLLLVGGVGPFGGLGPTGAGVAMLASNLVGAAVAHRALRRSPVLAGLRLRPGRPHVRALLRLAAVGVPLAATVLVKFAVLGVLALAAARTGSDSAAAHGISVSLANLVFTAAVAVGQATVPLVSPYVGGGDVRGLRGGVLAGVKVAMGAVLVLGGVLASAGEPVVSLFTRDAVLRGLVTGLLPVVLPAVVTDALQAVFGFGLVAVKDTVPSLVVFAACYGALALAAVPVAAVGGLTALWAALACANTVLVAGQAWAFHRRSARLPCGPAGTPG</sequence>
<evidence type="ECO:0000256" key="2">
    <source>
        <dbReference type="ARBA" id="ARBA00010199"/>
    </source>
</evidence>
<reference evidence="8 9" key="1">
    <citation type="journal article" date="2019" name="Int. J. Syst. Evol. Microbiol.">
        <title>The Global Catalogue of Microorganisms (GCM) 10K type strain sequencing project: providing services to taxonomists for standard genome sequencing and annotation.</title>
        <authorList>
            <consortium name="The Broad Institute Genomics Platform"/>
            <consortium name="The Broad Institute Genome Sequencing Center for Infectious Disease"/>
            <person name="Wu L."/>
            <person name="Ma J."/>
        </authorList>
    </citation>
    <scope>NUCLEOTIDE SEQUENCE [LARGE SCALE GENOMIC DNA]</scope>
    <source>
        <strain evidence="8 9">JCM 6307</strain>
    </source>
</reference>
<evidence type="ECO:0000256" key="4">
    <source>
        <dbReference type="ARBA" id="ARBA00022448"/>
    </source>
</evidence>
<dbReference type="EMBL" id="BAAATA010000008">
    <property type="protein sequence ID" value="GAA2482491.1"/>
    <property type="molecule type" value="Genomic_DNA"/>
</dbReference>
<dbReference type="InterPro" id="IPR002528">
    <property type="entry name" value="MATE_fam"/>
</dbReference>
<dbReference type="CDD" id="cd12082">
    <property type="entry name" value="MATE_like"/>
    <property type="match status" value="1"/>
</dbReference>
<evidence type="ECO:0000256" key="5">
    <source>
        <dbReference type="ARBA" id="ARBA00031636"/>
    </source>
</evidence>
<dbReference type="PANTHER" id="PTHR43298">
    <property type="entry name" value="MULTIDRUG RESISTANCE PROTEIN NORM-RELATED"/>
    <property type="match status" value="1"/>
</dbReference>
<feature type="transmembrane region" description="Helical" evidence="7">
    <location>
        <begin position="158"/>
        <end position="180"/>
    </location>
</feature>
<feature type="transmembrane region" description="Helical" evidence="7">
    <location>
        <begin position="192"/>
        <end position="212"/>
    </location>
</feature>
<proteinExistence type="inferred from homology"/>
<dbReference type="PANTHER" id="PTHR43298:SF2">
    <property type="entry name" value="FMN_FAD EXPORTER YEEO-RELATED"/>
    <property type="match status" value="1"/>
</dbReference>
<comment type="caution">
    <text evidence="8">The sequence shown here is derived from an EMBL/GenBank/DDBJ whole genome shotgun (WGS) entry which is preliminary data.</text>
</comment>
<protein>
    <recommendedName>
        <fullName evidence="3">Probable multidrug resistance protein NorM</fullName>
    </recommendedName>
    <alternativeName>
        <fullName evidence="5">Multidrug-efflux transporter</fullName>
    </alternativeName>
</protein>
<keyword evidence="7" id="KW-1133">Transmembrane helix</keyword>
<feature type="transmembrane region" description="Helical" evidence="7">
    <location>
        <begin position="380"/>
        <end position="405"/>
    </location>
</feature>
<comment type="function">
    <text evidence="1">Multidrug efflux pump.</text>
</comment>
<comment type="similarity">
    <text evidence="2">Belongs to the multi antimicrobial extrusion (MATE) (TC 2.A.66.1) family.</text>
</comment>
<feature type="transmembrane region" description="Helical" evidence="7">
    <location>
        <begin position="412"/>
        <end position="431"/>
    </location>
</feature>
<accession>A0ABN3LGE4</accession>